<dbReference type="Pfam" id="PF00385">
    <property type="entry name" value="Chromo"/>
    <property type="match status" value="1"/>
</dbReference>
<protein>
    <recommendedName>
        <fullName evidence="2">Chromo domain-containing protein</fullName>
    </recommendedName>
</protein>
<feature type="compositionally biased region" description="Polar residues" evidence="1">
    <location>
        <begin position="58"/>
        <end position="83"/>
    </location>
</feature>
<dbReference type="SUPFAM" id="SSF54160">
    <property type="entry name" value="Chromo domain-like"/>
    <property type="match status" value="1"/>
</dbReference>
<dbReference type="PROSITE" id="PS50013">
    <property type="entry name" value="CHROMO_2"/>
    <property type="match status" value="1"/>
</dbReference>
<evidence type="ECO:0000313" key="4">
    <source>
        <dbReference type="Proteomes" id="UP001141552"/>
    </source>
</evidence>
<sequence length="112" mass="12634">MYLLDKRIIQEGDRNVEQWLIRWDGLPASDATWEDTDSVKHRFPALNLEDKNQIQIGGNVMSKSQQPDPVTQDEQAQEPTSVSPVVPGRSKCNRIPSSRIEGYILESLTAKA</sequence>
<keyword evidence="4" id="KW-1185">Reference proteome</keyword>
<reference evidence="3" key="1">
    <citation type="submission" date="2022-02" db="EMBL/GenBank/DDBJ databases">
        <authorList>
            <person name="Henning P.M."/>
            <person name="McCubbin A.G."/>
            <person name="Shore J.S."/>
        </authorList>
    </citation>
    <scope>NUCLEOTIDE SEQUENCE</scope>
    <source>
        <strain evidence="3">F60SS</strain>
        <tissue evidence="3">Leaves</tissue>
    </source>
</reference>
<dbReference type="Gene3D" id="2.40.50.40">
    <property type="match status" value="1"/>
</dbReference>
<evidence type="ECO:0000313" key="3">
    <source>
        <dbReference type="EMBL" id="KAJ4836544.1"/>
    </source>
</evidence>
<organism evidence="3 4">
    <name type="scientific">Turnera subulata</name>
    <dbReference type="NCBI Taxonomy" id="218843"/>
    <lineage>
        <taxon>Eukaryota</taxon>
        <taxon>Viridiplantae</taxon>
        <taxon>Streptophyta</taxon>
        <taxon>Embryophyta</taxon>
        <taxon>Tracheophyta</taxon>
        <taxon>Spermatophyta</taxon>
        <taxon>Magnoliopsida</taxon>
        <taxon>eudicotyledons</taxon>
        <taxon>Gunneridae</taxon>
        <taxon>Pentapetalae</taxon>
        <taxon>rosids</taxon>
        <taxon>fabids</taxon>
        <taxon>Malpighiales</taxon>
        <taxon>Passifloraceae</taxon>
        <taxon>Turnera</taxon>
    </lineage>
</organism>
<dbReference type="OrthoDB" id="1280581at2759"/>
<gene>
    <name evidence="3" type="ORF">Tsubulata_013593</name>
</gene>
<dbReference type="AlphaFoldDB" id="A0A9Q0FTL2"/>
<dbReference type="EMBL" id="JAKUCV010004081">
    <property type="protein sequence ID" value="KAJ4836544.1"/>
    <property type="molecule type" value="Genomic_DNA"/>
</dbReference>
<name>A0A9Q0FTL2_9ROSI</name>
<dbReference type="InterPro" id="IPR000953">
    <property type="entry name" value="Chromo/chromo_shadow_dom"/>
</dbReference>
<evidence type="ECO:0000256" key="1">
    <source>
        <dbReference type="SAM" id="MobiDB-lite"/>
    </source>
</evidence>
<reference evidence="3" key="2">
    <citation type="journal article" date="2023" name="Plants (Basel)">
        <title>Annotation of the Turnera subulata (Passifloraceae) Draft Genome Reveals the S-Locus Evolved after the Divergence of Turneroideae from Passifloroideae in a Stepwise Manner.</title>
        <authorList>
            <person name="Henning P.M."/>
            <person name="Roalson E.H."/>
            <person name="Mir W."/>
            <person name="McCubbin A.G."/>
            <person name="Shore J.S."/>
        </authorList>
    </citation>
    <scope>NUCLEOTIDE SEQUENCE</scope>
    <source>
        <strain evidence="3">F60SS</strain>
    </source>
</reference>
<dbReference type="InterPro" id="IPR016197">
    <property type="entry name" value="Chromo-like_dom_sf"/>
</dbReference>
<evidence type="ECO:0000259" key="2">
    <source>
        <dbReference type="PROSITE" id="PS50013"/>
    </source>
</evidence>
<dbReference type="InterPro" id="IPR023780">
    <property type="entry name" value="Chromo_domain"/>
</dbReference>
<dbReference type="Proteomes" id="UP001141552">
    <property type="component" value="Unassembled WGS sequence"/>
</dbReference>
<accession>A0A9Q0FTL2</accession>
<feature type="region of interest" description="Disordered" evidence="1">
    <location>
        <begin position="58"/>
        <end position="91"/>
    </location>
</feature>
<proteinExistence type="predicted"/>
<comment type="caution">
    <text evidence="3">The sequence shown here is derived from an EMBL/GenBank/DDBJ whole genome shotgun (WGS) entry which is preliminary data.</text>
</comment>
<feature type="domain" description="Chromo" evidence="2">
    <location>
        <begin position="3"/>
        <end position="46"/>
    </location>
</feature>